<accession>A0A6A6BAR1</accession>
<dbReference type="GeneID" id="54299642"/>
<dbReference type="RefSeq" id="XP_033397045.1">
    <property type="nucleotide sequence ID" value="XM_033542145.1"/>
</dbReference>
<dbReference type="EMBL" id="ML995487">
    <property type="protein sequence ID" value="KAF2141332.1"/>
    <property type="molecule type" value="Genomic_DNA"/>
</dbReference>
<keyword evidence="1" id="KW-0962">Peroxisome biogenesis</keyword>
<evidence type="ECO:0000256" key="5">
    <source>
        <dbReference type="SAM" id="MobiDB-lite"/>
    </source>
</evidence>
<keyword evidence="7" id="KW-1185">Reference proteome</keyword>
<keyword evidence="3" id="KW-0576">Peroxisome</keyword>
<dbReference type="AlphaFoldDB" id="A0A6A6BAR1"/>
<dbReference type="PANTHER" id="PTHR12652">
    <property type="entry name" value="PEROXISOMAL BIOGENESIS FACTOR 11"/>
    <property type="match status" value="1"/>
</dbReference>
<evidence type="ECO:0000313" key="7">
    <source>
        <dbReference type="Proteomes" id="UP000799438"/>
    </source>
</evidence>
<sequence>MDFTRFMNDAAALEKTLRLLQGLAQLAASVLAADHHLVLVAGALRKHFALGRRYFRYFKWLDCALAAADAMPGRGSESEVGGKEGVETLLIAARASFLGMYLLLEACTILHVMGVHKSSWAPTFHVEGMRFWFYSLCCSIVLSVHELHTSSKASTNATCNGTTTITAAAAPPKKKTKTKSHNKATQEPKPSPTTTAAAAPPSHLTQAHLRARHTHALRTLLISALDLLTPGAIVGWIPAAPSVVAATSIASSFLGAQDIWRRVNAANSAGAG</sequence>
<evidence type="ECO:0000256" key="1">
    <source>
        <dbReference type="ARBA" id="ARBA00022593"/>
    </source>
</evidence>
<feature type="compositionally biased region" description="Basic residues" evidence="5">
    <location>
        <begin position="172"/>
        <end position="182"/>
    </location>
</feature>
<protein>
    <recommendedName>
        <fullName evidence="8">Peroxisomal biogenesis factor 11</fullName>
    </recommendedName>
</protein>
<reference evidence="6" key="1">
    <citation type="journal article" date="2020" name="Stud. Mycol.">
        <title>101 Dothideomycetes genomes: a test case for predicting lifestyles and emergence of pathogens.</title>
        <authorList>
            <person name="Haridas S."/>
            <person name="Albert R."/>
            <person name="Binder M."/>
            <person name="Bloem J."/>
            <person name="Labutti K."/>
            <person name="Salamov A."/>
            <person name="Andreopoulos B."/>
            <person name="Baker S."/>
            <person name="Barry K."/>
            <person name="Bills G."/>
            <person name="Bluhm B."/>
            <person name="Cannon C."/>
            <person name="Castanera R."/>
            <person name="Culley D."/>
            <person name="Daum C."/>
            <person name="Ezra D."/>
            <person name="Gonzalez J."/>
            <person name="Henrissat B."/>
            <person name="Kuo A."/>
            <person name="Liang C."/>
            <person name="Lipzen A."/>
            <person name="Lutzoni F."/>
            <person name="Magnuson J."/>
            <person name="Mondo S."/>
            <person name="Nolan M."/>
            <person name="Ohm R."/>
            <person name="Pangilinan J."/>
            <person name="Park H.-J."/>
            <person name="Ramirez L."/>
            <person name="Alfaro M."/>
            <person name="Sun H."/>
            <person name="Tritt A."/>
            <person name="Yoshinaga Y."/>
            <person name="Zwiers L.-H."/>
            <person name="Turgeon B."/>
            <person name="Goodwin S."/>
            <person name="Spatafora J."/>
            <person name="Crous P."/>
            <person name="Grigoriev I."/>
        </authorList>
    </citation>
    <scope>NUCLEOTIDE SEQUENCE</scope>
    <source>
        <strain evidence="6">CBS 121167</strain>
    </source>
</reference>
<dbReference type="Pfam" id="PF05648">
    <property type="entry name" value="PEX11"/>
    <property type="match status" value="1"/>
</dbReference>
<name>A0A6A6BAR1_9PEZI</name>
<evidence type="ECO:0000256" key="2">
    <source>
        <dbReference type="ARBA" id="ARBA00023136"/>
    </source>
</evidence>
<evidence type="ECO:0000256" key="3">
    <source>
        <dbReference type="ARBA" id="ARBA00023140"/>
    </source>
</evidence>
<dbReference type="GO" id="GO:0005778">
    <property type="term" value="C:peroxisomal membrane"/>
    <property type="evidence" value="ECO:0007669"/>
    <property type="project" value="UniProtKB-SubCell"/>
</dbReference>
<comment type="subcellular location">
    <subcellularLocation>
        <location evidence="4">Peroxisome membrane</location>
    </subcellularLocation>
</comment>
<gene>
    <name evidence="6" type="ORF">K452DRAFT_298718</name>
</gene>
<proteinExistence type="predicted"/>
<dbReference type="Proteomes" id="UP000799438">
    <property type="component" value="Unassembled WGS sequence"/>
</dbReference>
<evidence type="ECO:0008006" key="8">
    <source>
        <dbReference type="Google" id="ProtNLM"/>
    </source>
</evidence>
<organism evidence="6 7">
    <name type="scientific">Aplosporella prunicola CBS 121167</name>
    <dbReference type="NCBI Taxonomy" id="1176127"/>
    <lineage>
        <taxon>Eukaryota</taxon>
        <taxon>Fungi</taxon>
        <taxon>Dikarya</taxon>
        <taxon>Ascomycota</taxon>
        <taxon>Pezizomycotina</taxon>
        <taxon>Dothideomycetes</taxon>
        <taxon>Dothideomycetes incertae sedis</taxon>
        <taxon>Botryosphaeriales</taxon>
        <taxon>Aplosporellaceae</taxon>
        <taxon>Aplosporella</taxon>
    </lineage>
</organism>
<feature type="compositionally biased region" description="Low complexity" evidence="5">
    <location>
        <begin position="192"/>
        <end position="202"/>
    </location>
</feature>
<feature type="region of interest" description="Disordered" evidence="5">
    <location>
        <begin position="169"/>
        <end position="203"/>
    </location>
</feature>
<keyword evidence="2" id="KW-0472">Membrane</keyword>
<dbReference type="GO" id="GO:0016559">
    <property type="term" value="P:peroxisome fission"/>
    <property type="evidence" value="ECO:0007669"/>
    <property type="project" value="InterPro"/>
</dbReference>
<evidence type="ECO:0000256" key="4">
    <source>
        <dbReference type="ARBA" id="ARBA00046271"/>
    </source>
</evidence>
<dbReference type="PANTHER" id="PTHR12652:SF23">
    <property type="entry name" value="MICROBODY (PEROXISOME) PROLIFERATION PROTEIN PEROXIN 11B (EUROFUNG)"/>
    <property type="match status" value="1"/>
</dbReference>
<evidence type="ECO:0000313" key="6">
    <source>
        <dbReference type="EMBL" id="KAF2141332.1"/>
    </source>
</evidence>
<dbReference type="InterPro" id="IPR008733">
    <property type="entry name" value="PEX11"/>
</dbReference>
<dbReference type="OrthoDB" id="3636394at2759"/>